<reference evidence="2" key="1">
    <citation type="submission" date="2022-02" db="EMBL/GenBank/DDBJ databases">
        <title>Qipengyuania spongiae sp. nov., isolated from marine sponge.</title>
        <authorList>
            <person name="Li Z."/>
            <person name="Zhang M."/>
        </authorList>
    </citation>
    <scope>NUCLEOTIDE SEQUENCE</scope>
    <source>
        <strain evidence="2">PHS-Z21</strain>
    </source>
</reference>
<keyword evidence="1" id="KW-0732">Signal</keyword>
<dbReference type="EMBL" id="CP092471">
    <property type="protein sequence ID" value="UVI38146.1"/>
    <property type="molecule type" value="Genomic_DNA"/>
</dbReference>
<feature type="chain" id="PRO_5046407748" description="Lipoprotein" evidence="1">
    <location>
        <begin position="27"/>
        <end position="147"/>
    </location>
</feature>
<dbReference type="Proteomes" id="UP001065265">
    <property type="component" value="Chromosome"/>
</dbReference>
<keyword evidence="3" id="KW-1185">Reference proteome</keyword>
<name>A0ABY5SYI8_9SPHN</name>
<proteinExistence type="predicted"/>
<protein>
    <recommendedName>
        <fullName evidence="4">Lipoprotein</fullName>
    </recommendedName>
</protein>
<organism evidence="2 3">
    <name type="scientific">Qipengyuania spongiae</name>
    <dbReference type="NCBI Taxonomy" id="2909673"/>
    <lineage>
        <taxon>Bacteria</taxon>
        <taxon>Pseudomonadati</taxon>
        <taxon>Pseudomonadota</taxon>
        <taxon>Alphaproteobacteria</taxon>
        <taxon>Sphingomonadales</taxon>
        <taxon>Erythrobacteraceae</taxon>
        <taxon>Qipengyuania</taxon>
    </lineage>
</organism>
<accession>A0ABY5SYI8</accession>
<feature type="signal peptide" evidence="1">
    <location>
        <begin position="1"/>
        <end position="26"/>
    </location>
</feature>
<gene>
    <name evidence="2" type="ORF">L1F33_07620</name>
</gene>
<dbReference type="RefSeq" id="WP_265557348.1">
    <property type="nucleotide sequence ID" value="NZ_CP092471.1"/>
</dbReference>
<evidence type="ECO:0000313" key="3">
    <source>
        <dbReference type="Proteomes" id="UP001065265"/>
    </source>
</evidence>
<dbReference type="PROSITE" id="PS51257">
    <property type="entry name" value="PROKAR_LIPOPROTEIN"/>
    <property type="match status" value="1"/>
</dbReference>
<evidence type="ECO:0000256" key="1">
    <source>
        <dbReference type="SAM" id="SignalP"/>
    </source>
</evidence>
<evidence type="ECO:0000313" key="2">
    <source>
        <dbReference type="EMBL" id="UVI38146.1"/>
    </source>
</evidence>
<evidence type="ECO:0008006" key="4">
    <source>
        <dbReference type="Google" id="ProtNLM"/>
    </source>
</evidence>
<sequence>MRAQFGKTVCIGALASFLAACSPAESGDAQQEVTAAEPAALPSAAATSEAAIAANRFTAWEGRWTGVEGMYVDIKPNGDGTFTLDMQSDLDTKGTYQGVPVENGIRFERGGEEFVLRAGNGEQTGLKWLLDKEDCLVVAEGEGYCRG</sequence>